<dbReference type="Proteomes" id="UP001152798">
    <property type="component" value="Chromosome 4"/>
</dbReference>
<evidence type="ECO:0000256" key="1">
    <source>
        <dbReference type="SAM" id="Phobius"/>
    </source>
</evidence>
<organism evidence="2 3">
    <name type="scientific">Nezara viridula</name>
    <name type="common">Southern green stink bug</name>
    <name type="synonym">Cimex viridulus</name>
    <dbReference type="NCBI Taxonomy" id="85310"/>
    <lineage>
        <taxon>Eukaryota</taxon>
        <taxon>Metazoa</taxon>
        <taxon>Ecdysozoa</taxon>
        <taxon>Arthropoda</taxon>
        <taxon>Hexapoda</taxon>
        <taxon>Insecta</taxon>
        <taxon>Pterygota</taxon>
        <taxon>Neoptera</taxon>
        <taxon>Paraneoptera</taxon>
        <taxon>Hemiptera</taxon>
        <taxon>Heteroptera</taxon>
        <taxon>Panheteroptera</taxon>
        <taxon>Pentatomomorpha</taxon>
        <taxon>Pentatomoidea</taxon>
        <taxon>Pentatomidae</taxon>
        <taxon>Pentatominae</taxon>
        <taxon>Nezara</taxon>
    </lineage>
</organism>
<evidence type="ECO:0000313" key="2">
    <source>
        <dbReference type="EMBL" id="CAH1398550.1"/>
    </source>
</evidence>
<accession>A0A9P0HAE9</accession>
<protein>
    <submittedName>
        <fullName evidence="2">Uncharacterized protein</fullName>
    </submittedName>
</protein>
<keyword evidence="1" id="KW-0472">Membrane</keyword>
<dbReference type="EMBL" id="OV725080">
    <property type="protein sequence ID" value="CAH1398550.1"/>
    <property type="molecule type" value="Genomic_DNA"/>
</dbReference>
<keyword evidence="1" id="KW-0812">Transmembrane</keyword>
<keyword evidence="3" id="KW-1185">Reference proteome</keyword>
<evidence type="ECO:0000313" key="3">
    <source>
        <dbReference type="Proteomes" id="UP001152798"/>
    </source>
</evidence>
<keyword evidence="1" id="KW-1133">Transmembrane helix</keyword>
<gene>
    <name evidence="2" type="ORF">NEZAVI_LOCUS8172</name>
</gene>
<reference evidence="2" key="1">
    <citation type="submission" date="2022-01" db="EMBL/GenBank/DDBJ databases">
        <authorList>
            <person name="King R."/>
        </authorList>
    </citation>
    <scope>NUCLEOTIDE SEQUENCE</scope>
</reference>
<sequence>MIKPQEERLSDLDNSRRCWATISQLCTDTGYCQGTACGYLSLTAFVSYLISIYGFFSSINIFAEEAKVEWQLLLPLIFYSLFFYAMFDRGESTTKEV</sequence>
<feature type="transmembrane region" description="Helical" evidence="1">
    <location>
        <begin position="68"/>
        <end position="87"/>
    </location>
</feature>
<name>A0A9P0HAE9_NEZVI</name>
<feature type="transmembrane region" description="Helical" evidence="1">
    <location>
        <begin position="38"/>
        <end position="56"/>
    </location>
</feature>
<dbReference type="AlphaFoldDB" id="A0A9P0HAE9"/>
<proteinExistence type="predicted"/>